<gene>
    <name evidence="1" type="ORF">GCM10008957_51730</name>
</gene>
<comment type="caution">
    <text evidence="1">The sequence shown here is derived from an EMBL/GenBank/DDBJ whole genome shotgun (WGS) entry which is preliminary data.</text>
</comment>
<proteinExistence type="predicted"/>
<dbReference type="SUPFAM" id="SSF56112">
    <property type="entry name" value="Protein kinase-like (PK-like)"/>
    <property type="match status" value="1"/>
</dbReference>
<keyword evidence="2" id="KW-1185">Reference proteome</keyword>
<dbReference type="EMBL" id="BMQL01000068">
    <property type="protein sequence ID" value="GGR35447.1"/>
    <property type="molecule type" value="Genomic_DNA"/>
</dbReference>
<protein>
    <submittedName>
        <fullName evidence="1">Uncharacterized protein</fullName>
    </submittedName>
</protein>
<dbReference type="InterPro" id="IPR011009">
    <property type="entry name" value="Kinase-like_dom_sf"/>
</dbReference>
<name>A0A918FFY3_9DEIO</name>
<evidence type="ECO:0000313" key="1">
    <source>
        <dbReference type="EMBL" id="GGR35447.1"/>
    </source>
</evidence>
<organism evidence="1 2">
    <name type="scientific">Deinococcus ruber</name>
    <dbReference type="NCBI Taxonomy" id="1848197"/>
    <lineage>
        <taxon>Bacteria</taxon>
        <taxon>Thermotogati</taxon>
        <taxon>Deinococcota</taxon>
        <taxon>Deinococci</taxon>
        <taxon>Deinococcales</taxon>
        <taxon>Deinococcaceae</taxon>
        <taxon>Deinococcus</taxon>
    </lineage>
</organism>
<sequence>MPCHEHTLRRALLELDVVARTHARIAEHAPVIRQRLQSMAAQLEPRTAYRMIHGELGPEHILIPAGTTAPSFIDLDGAHYFDVEAEHALLTVRFGDDLYTQFLTRADLELDPARMAFYRLALYVSFVYAGSQFLASGYPDREWAEGLFDYNLKQVMAAIQIPFS</sequence>
<dbReference type="Proteomes" id="UP000603865">
    <property type="component" value="Unassembled WGS sequence"/>
</dbReference>
<accession>A0A918FFY3</accession>
<reference evidence="1" key="2">
    <citation type="submission" date="2020-09" db="EMBL/GenBank/DDBJ databases">
        <authorList>
            <person name="Sun Q."/>
            <person name="Ohkuma M."/>
        </authorList>
    </citation>
    <scope>NUCLEOTIDE SEQUENCE</scope>
    <source>
        <strain evidence="1">JCM 31311</strain>
    </source>
</reference>
<evidence type="ECO:0000313" key="2">
    <source>
        <dbReference type="Proteomes" id="UP000603865"/>
    </source>
</evidence>
<dbReference type="AlphaFoldDB" id="A0A918FFY3"/>
<reference evidence="1" key="1">
    <citation type="journal article" date="2014" name="Int. J. Syst. Evol. Microbiol.">
        <title>Complete genome sequence of Corynebacterium casei LMG S-19264T (=DSM 44701T), isolated from a smear-ripened cheese.</title>
        <authorList>
            <consortium name="US DOE Joint Genome Institute (JGI-PGF)"/>
            <person name="Walter F."/>
            <person name="Albersmeier A."/>
            <person name="Kalinowski J."/>
            <person name="Ruckert C."/>
        </authorList>
    </citation>
    <scope>NUCLEOTIDE SEQUENCE</scope>
    <source>
        <strain evidence="1">JCM 31311</strain>
    </source>
</reference>